<dbReference type="SUPFAM" id="SSF48208">
    <property type="entry name" value="Six-hairpin glycosidases"/>
    <property type="match status" value="1"/>
</dbReference>
<name>A0A482VI86_ASBVE</name>
<dbReference type="InterPro" id="IPR008928">
    <property type="entry name" value="6-hairpin_glycosidase_sf"/>
</dbReference>
<evidence type="ECO:0000313" key="12">
    <source>
        <dbReference type="Proteomes" id="UP000292052"/>
    </source>
</evidence>
<keyword evidence="9" id="KW-0472">Membrane</keyword>
<dbReference type="PROSITE" id="PS00927">
    <property type="entry name" value="TREHALASE_1"/>
    <property type="match status" value="1"/>
</dbReference>
<dbReference type="InterPro" id="IPR001661">
    <property type="entry name" value="Glyco_hydro_37"/>
</dbReference>
<evidence type="ECO:0000256" key="8">
    <source>
        <dbReference type="SAM" id="MobiDB-lite"/>
    </source>
</evidence>
<evidence type="ECO:0000256" key="4">
    <source>
        <dbReference type="ARBA" id="ARBA00019905"/>
    </source>
</evidence>
<dbReference type="Pfam" id="PF01204">
    <property type="entry name" value="Trehalase"/>
    <property type="match status" value="1"/>
</dbReference>
<organism evidence="11 12">
    <name type="scientific">Asbolus verrucosus</name>
    <name type="common">Desert ironclad beetle</name>
    <dbReference type="NCBI Taxonomy" id="1661398"/>
    <lineage>
        <taxon>Eukaryota</taxon>
        <taxon>Metazoa</taxon>
        <taxon>Ecdysozoa</taxon>
        <taxon>Arthropoda</taxon>
        <taxon>Hexapoda</taxon>
        <taxon>Insecta</taxon>
        <taxon>Pterygota</taxon>
        <taxon>Neoptera</taxon>
        <taxon>Endopterygota</taxon>
        <taxon>Coleoptera</taxon>
        <taxon>Polyphaga</taxon>
        <taxon>Cucujiformia</taxon>
        <taxon>Tenebrionidae</taxon>
        <taxon>Pimeliinae</taxon>
        <taxon>Asbolus</taxon>
    </lineage>
</organism>
<evidence type="ECO:0000256" key="1">
    <source>
        <dbReference type="ARBA" id="ARBA00001576"/>
    </source>
</evidence>
<accession>A0A482VI86</accession>
<dbReference type="EC" id="3.2.1.28" evidence="3 7"/>
<evidence type="ECO:0000256" key="9">
    <source>
        <dbReference type="SAM" id="Phobius"/>
    </source>
</evidence>
<dbReference type="InterPro" id="IPR018232">
    <property type="entry name" value="Glyco_hydro_37_CS"/>
</dbReference>
<feature type="transmembrane region" description="Helical" evidence="9">
    <location>
        <begin position="598"/>
        <end position="619"/>
    </location>
</feature>
<dbReference type="AlphaFoldDB" id="A0A482VI86"/>
<comment type="similarity">
    <text evidence="2 7">Belongs to the glycosyl hydrolase 37 family.</text>
</comment>
<keyword evidence="9" id="KW-1133">Transmembrane helix</keyword>
<sequence length="655" mass="75479">MKELLCCVVVFSLALNCICDDTLSPPCTSHVKVLIRHKCYSDIYCHGPLLHTIQMAKIYEDSKTFVDMKMKFSPNETLALFDEFMAKNNNHPSKYAVRLFVNETFDPAGQEFEDWDPADWIKHPKFVDAIQDEDFKKWALALNLVWKDLGRKMKKDVEYNTNQYSIIWVPHPVIVPGGRFREFYYWDSYWIVQGLLLSEMYTTVKGMLENFLYIVDTYGHIPNGGRIYYLARSQPPLLIPMIKLYLDITKDTHFIKDNINTMEKEFDYWITKHNRTITLDGVNYTLATYGDRSKGPRPESYSEDVESGSMFKDDEKKENFYSELKAAAESGWDFSSRWFITNATNKGNLTNTKVRSIVPVDLNSIIYWNAVLLSEFYGLLNNPSKVQYYDKIAKDWMEAVTAVLWHEEAGIWLDYDISNSVKRDYFYPTNIAPLWTGCYNHTDKNKIVKLVLKYLQNKNIMYPGGIPTTVEHTGEQWDYPNAWPPLQHMMIVGLNNTGNEVAQRLAFQIAENWVRSNYKAFKETDGMFEKYDATVSGGHGGGGEYETQLGFGWTNGIILELLDRYSDKLSVEDPPPPKPMSSVSEDNAKTSSSSFSQISAVLIALMISLTAGFIGVCIYKRRSNQQGGDTRKQQRPSRSRYTELRSIPKRTKSVR</sequence>
<keyword evidence="6 7" id="KW-0326">Glycosidase</keyword>
<feature type="chain" id="PRO_5019758517" description="Trehalase" evidence="10">
    <location>
        <begin position="20"/>
        <end position="655"/>
    </location>
</feature>
<protein>
    <recommendedName>
        <fullName evidence="4 7">Trehalase</fullName>
        <ecNumber evidence="3 7">3.2.1.28</ecNumber>
    </recommendedName>
    <alternativeName>
        <fullName evidence="7">Alpha-trehalose glucohydrolase</fullName>
    </alternativeName>
</protein>
<feature type="compositionally biased region" description="Polar residues" evidence="8">
    <location>
        <begin position="581"/>
        <end position="590"/>
    </location>
</feature>
<keyword evidence="9" id="KW-0812">Transmembrane</keyword>
<dbReference type="OrthoDB" id="3542292at2759"/>
<comment type="caution">
    <text evidence="11">The sequence shown here is derived from an EMBL/GenBank/DDBJ whole genome shotgun (WGS) entry which is preliminary data.</text>
</comment>
<gene>
    <name evidence="11" type="ORF">BDFB_004545</name>
</gene>
<reference evidence="11 12" key="1">
    <citation type="submission" date="2017-03" db="EMBL/GenBank/DDBJ databases">
        <title>Genome of the blue death feigning beetle - Asbolus verrucosus.</title>
        <authorList>
            <person name="Rider S.D."/>
        </authorList>
    </citation>
    <scope>NUCLEOTIDE SEQUENCE [LARGE SCALE GENOMIC DNA]</scope>
    <source>
        <strain evidence="11">Butters</strain>
        <tissue evidence="11">Head and leg muscle</tissue>
    </source>
</reference>
<evidence type="ECO:0000256" key="7">
    <source>
        <dbReference type="RuleBase" id="RU361180"/>
    </source>
</evidence>
<feature type="region of interest" description="Disordered" evidence="8">
    <location>
        <begin position="624"/>
        <end position="655"/>
    </location>
</feature>
<dbReference type="STRING" id="1661398.A0A482VI86"/>
<dbReference type="Proteomes" id="UP000292052">
    <property type="component" value="Unassembled WGS sequence"/>
</dbReference>
<keyword evidence="12" id="KW-1185">Reference proteome</keyword>
<dbReference type="GO" id="GO:0004555">
    <property type="term" value="F:alpha,alpha-trehalase activity"/>
    <property type="evidence" value="ECO:0007669"/>
    <property type="project" value="UniProtKB-EC"/>
</dbReference>
<evidence type="ECO:0000256" key="10">
    <source>
        <dbReference type="SAM" id="SignalP"/>
    </source>
</evidence>
<keyword evidence="10" id="KW-0732">Signal</keyword>
<evidence type="ECO:0000256" key="5">
    <source>
        <dbReference type="ARBA" id="ARBA00022801"/>
    </source>
</evidence>
<keyword evidence="5 7" id="KW-0378">Hydrolase</keyword>
<dbReference type="GO" id="GO:0005993">
    <property type="term" value="P:trehalose catabolic process"/>
    <property type="evidence" value="ECO:0007669"/>
    <property type="project" value="TreeGrafter"/>
</dbReference>
<dbReference type="PANTHER" id="PTHR23403:SF1">
    <property type="entry name" value="TREHALASE"/>
    <property type="match status" value="1"/>
</dbReference>
<evidence type="ECO:0000256" key="3">
    <source>
        <dbReference type="ARBA" id="ARBA00012757"/>
    </source>
</evidence>
<dbReference type="Gene3D" id="1.50.10.10">
    <property type="match status" value="1"/>
</dbReference>
<feature type="signal peptide" evidence="10">
    <location>
        <begin position="1"/>
        <end position="19"/>
    </location>
</feature>
<dbReference type="InterPro" id="IPR012341">
    <property type="entry name" value="6hp_glycosidase-like_sf"/>
</dbReference>
<comment type="catalytic activity">
    <reaction evidence="1 7">
        <text>alpha,alpha-trehalose + H2O = alpha-D-glucose + beta-D-glucose</text>
        <dbReference type="Rhea" id="RHEA:32675"/>
        <dbReference type="ChEBI" id="CHEBI:15377"/>
        <dbReference type="ChEBI" id="CHEBI:15903"/>
        <dbReference type="ChEBI" id="CHEBI:16551"/>
        <dbReference type="ChEBI" id="CHEBI:17925"/>
        <dbReference type="EC" id="3.2.1.28"/>
    </reaction>
</comment>
<proteinExistence type="inferred from homology"/>
<dbReference type="PRINTS" id="PR00744">
    <property type="entry name" value="GLHYDRLASE37"/>
</dbReference>
<evidence type="ECO:0000256" key="2">
    <source>
        <dbReference type="ARBA" id="ARBA00005615"/>
    </source>
</evidence>
<dbReference type="PANTHER" id="PTHR23403">
    <property type="entry name" value="TREHALASE"/>
    <property type="match status" value="1"/>
</dbReference>
<evidence type="ECO:0000313" key="11">
    <source>
        <dbReference type="EMBL" id="RZC32475.1"/>
    </source>
</evidence>
<dbReference type="PROSITE" id="PS00928">
    <property type="entry name" value="TREHALASE_2"/>
    <property type="match status" value="1"/>
</dbReference>
<feature type="region of interest" description="Disordered" evidence="8">
    <location>
        <begin position="569"/>
        <end position="590"/>
    </location>
</feature>
<evidence type="ECO:0000256" key="6">
    <source>
        <dbReference type="ARBA" id="ARBA00023295"/>
    </source>
</evidence>
<dbReference type="EMBL" id="QDEB01097037">
    <property type="protein sequence ID" value="RZC32475.1"/>
    <property type="molecule type" value="Genomic_DNA"/>
</dbReference>